<proteinExistence type="predicted"/>
<accession>A0ABS8WZQ2</accession>
<dbReference type="EMBL" id="JACEIK010015836">
    <property type="protein sequence ID" value="MCE3217134.1"/>
    <property type="molecule type" value="Genomic_DNA"/>
</dbReference>
<feature type="region of interest" description="Disordered" evidence="2">
    <location>
        <begin position="1"/>
        <end position="39"/>
    </location>
</feature>
<dbReference type="Proteomes" id="UP000823775">
    <property type="component" value="Unassembled WGS sequence"/>
</dbReference>
<sequence>MKATWGETSDEESKVEDGDNENLALMAKSDTDSESDSFEQMSVEKMEMSKLFSNLKSDYKILKKEKIESDNTSETLNVEIKNLEETVSVQKNENSKLMGTVSSLKAKLNTTKERKTSSSEISNYD</sequence>
<gene>
    <name evidence="3" type="ORF">HAX54_010521</name>
</gene>
<comment type="caution">
    <text evidence="3">The sequence shown here is derived from an EMBL/GenBank/DDBJ whole genome shotgun (WGS) entry which is preliminary data.</text>
</comment>
<keyword evidence="1" id="KW-0175">Coiled coil</keyword>
<keyword evidence="4" id="KW-1185">Reference proteome</keyword>
<evidence type="ECO:0000256" key="1">
    <source>
        <dbReference type="SAM" id="Coils"/>
    </source>
</evidence>
<evidence type="ECO:0000313" key="4">
    <source>
        <dbReference type="Proteomes" id="UP000823775"/>
    </source>
</evidence>
<evidence type="ECO:0000256" key="2">
    <source>
        <dbReference type="SAM" id="MobiDB-lite"/>
    </source>
</evidence>
<reference evidence="3 4" key="1">
    <citation type="journal article" date="2021" name="BMC Genomics">
        <title>Datura genome reveals duplications of psychoactive alkaloid biosynthetic genes and high mutation rate following tissue culture.</title>
        <authorList>
            <person name="Rajewski A."/>
            <person name="Carter-House D."/>
            <person name="Stajich J."/>
            <person name="Litt A."/>
        </authorList>
    </citation>
    <scope>NUCLEOTIDE SEQUENCE [LARGE SCALE GENOMIC DNA]</scope>
    <source>
        <strain evidence="3">AR-01</strain>
    </source>
</reference>
<feature type="coiled-coil region" evidence="1">
    <location>
        <begin position="73"/>
        <end position="100"/>
    </location>
</feature>
<evidence type="ECO:0000313" key="3">
    <source>
        <dbReference type="EMBL" id="MCE3217134.1"/>
    </source>
</evidence>
<organism evidence="3 4">
    <name type="scientific">Datura stramonium</name>
    <name type="common">Jimsonweed</name>
    <name type="synonym">Common thornapple</name>
    <dbReference type="NCBI Taxonomy" id="4076"/>
    <lineage>
        <taxon>Eukaryota</taxon>
        <taxon>Viridiplantae</taxon>
        <taxon>Streptophyta</taxon>
        <taxon>Embryophyta</taxon>
        <taxon>Tracheophyta</taxon>
        <taxon>Spermatophyta</taxon>
        <taxon>Magnoliopsida</taxon>
        <taxon>eudicotyledons</taxon>
        <taxon>Gunneridae</taxon>
        <taxon>Pentapetalae</taxon>
        <taxon>asterids</taxon>
        <taxon>lamiids</taxon>
        <taxon>Solanales</taxon>
        <taxon>Solanaceae</taxon>
        <taxon>Solanoideae</taxon>
        <taxon>Datureae</taxon>
        <taxon>Datura</taxon>
    </lineage>
</organism>
<protein>
    <submittedName>
        <fullName evidence="3">Uncharacterized protein</fullName>
    </submittedName>
</protein>
<name>A0ABS8WZQ2_DATST</name>